<dbReference type="PANTHER" id="PTHR30537:SF74">
    <property type="entry name" value="HTH-TYPE TRANSCRIPTIONAL REGULATOR TRPI"/>
    <property type="match status" value="1"/>
</dbReference>
<evidence type="ECO:0000256" key="4">
    <source>
        <dbReference type="ARBA" id="ARBA00023163"/>
    </source>
</evidence>
<keyword evidence="7" id="KW-1185">Reference proteome</keyword>
<dbReference type="InterPro" id="IPR005119">
    <property type="entry name" value="LysR_subst-bd"/>
</dbReference>
<proteinExistence type="inferred from homology"/>
<dbReference type="AlphaFoldDB" id="A0A4R6RCY3"/>
<evidence type="ECO:0000313" key="7">
    <source>
        <dbReference type="Proteomes" id="UP000294547"/>
    </source>
</evidence>
<dbReference type="InterPro" id="IPR058163">
    <property type="entry name" value="LysR-type_TF_proteobact-type"/>
</dbReference>
<accession>A0A4R6RCY3</accession>
<protein>
    <submittedName>
        <fullName evidence="6">LysR family glycine cleavage system transcriptional activator</fullName>
    </submittedName>
</protein>
<dbReference type="GO" id="GO:0003700">
    <property type="term" value="F:DNA-binding transcription factor activity"/>
    <property type="evidence" value="ECO:0007669"/>
    <property type="project" value="InterPro"/>
</dbReference>
<dbReference type="CDD" id="cd08432">
    <property type="entry name" value="PBP2_GcdR_TrpI_HvrB_AmpR_like"/>
    <property type="match status" value="1"/>
</dbReference>
<sequence length="303" mass="33036">MPADSLPPLAAIRCFEAAARHRNFTRAGDELGLTQAAVSWQIRALEDRLGAPLFVRGPRGVELTALGAGLLPRVTGAFADLRAAFEDAGRSVGGTLVIDCVATFAMSWLAARLGAFQLRHPDLAVRLHTNARLVDFARDAVDVAIRSGDGRWPGLVVHPLFEVTFTPMASPRLLAAHPMGRPEDLLALPLIDRRDPWWLQWFEDLGIDASEVTRRTDLAVETQALAARAAIAGQGVAMLTPAFFRTEIETGLLVRPFPHVGSRGSHYHLVYPESRRHAPKVRAFRDWLLAEVRAAPPGSGSDE</sequence>
<dbReference type="NCBIfam" id="NF008352">
    <property type="entry name" value="PRK11139.1"/>
    <property type="match status" value="1"/>
</dbReference>
<feature type="domain" description="HTH lysR-type" evidence="5">
    <location>
        <begin position="7"/>
        <end position="64"/>
    </location>
</feature>
<dbReference type="EMBL" id="SNXY01000008">
    <property type="protein sequence ID" value="TDP83982.1"/>
    <property type="molecule type" value="Genomic_DNA"/>
</dbReference>
<dbReference type="SUPFAM" id="SSF46785">
    <property type="entry name" value="Winged helix' DNA-binding domain"/>
    <property type="match status" value="1"/>
</dbReference>
<dbReference type="RefSeq" id="WP_126539756.1">
    <property type="nucleotide sequence ID" value="NZ_BSPM01000002.1"/>
</dbReference>
<dbReference type="InterPro" id="IPR000847">
    <property type="entry name" value="LysR_HTH_N"/>
</dbReference>
<evidence type="ECO:0000256" key="3">
    <source>
        <dbReference type="ARBA" id="ARBA00023125"/>
    </source>
</evidence>
<evidence type="ECO:0000256" key="1">
    <source>
        <dbReference type="ARBA" id="ARBA00009437"/>
    </source>
</evidence>
<dbReference type="InterPro" id="IPR036388">
    <property type="entry name" value="WH-like_DNA-bd_sf"/>
</dbReference>
<dbReference type="Pfam" id="PF03466">
    <property type="entry name" value="LysR_substrate"/>
    <property type="match status" value="1"/>
</dbReference>
<keyword evidence="2" id="KW-0805">Transcription regulation</keyword>
<gene>
    <name evidence="6" type="ORF">EDD54_2583</name>
</gene>
<dbReference type="Proteomes" id="UP000294547">
    <property type="component" value="Unassembled WGS sequence"/>
</dbReference>
<keyword evidence="4" id="KW-0804">Transcription</keyword>
<dbReference type="PROSITE" id="PS50931">
    <property type="entry name" value="HTH_LYSR"/>
    <property type="match status" value="1"/>
</dbReference>
<dbReference type="Gene3D" id="3.40.190.10">
    <property type="entry name" value="Periplasmic binding protein-like II"/>
    <property type="match status" value="2"/>
</dbReference>
<dbReference type="InterPro" id="IPR036390">
    <property type="entry name" value="WH_DNA-bd_sf"/>
</dbReference>
<dbReference type="GO" id="GO:0006351">
    <property type="term" value="P:DNA-templated transcription"/>
    <property type="evidence" value="ECO:0007669"/>
    <property type="project" value="TreeGrafter"/>
</dbReference>
<evidence type="ECO:0000313" key="6">
    <source>
        <dbReference type="EMBL" id="TDP83982.1"/>
    </source>
</evidence>
<reference evidence="6 7" key="1">
    <citation type="submission" date="2019-03" db="EMBL/GenBank/DDBJ databases">
        <title>Genomic Encyclopedia of Type Strains, Phase IV (KMG-IV): sequencing the most valuable type-strain genomes for metagenomic binning, comparative biology and taxonomic classification.</title>
        <authorList>
            <person name="Goeker M."/>
        </authorList>
    </citation>
    <scope>NUCLEOTIDE SEQUENCE [LARGE SCALE GENOMIC DNA]</scope>
    <source>
        <strain evidence="6 7">DSM 102969</strain>
    </source>
</reference>
<comment type="caution">
    <text evidence="6">The sequence shown here is derived from an EMBL/GenBank/DDBJ whole genome shotgun (WGS) entry which is preliminary data.</text>
</comment>
<name>A0A4R6RCY3_9HYPH</name>
<dbReference type="Gene3D" id="1.10.10.10">
    <property type="entry name" value="Winged helix-like DNA-binding domain superfamily/Winged helix DNA-binding domain"/>
    <property type="match status" value="1"/>
</dbReference>
<dbReference type="OrthoDB" id="9807765at2"/>
<dbReference type="GO" id="GO:0043565">
    <property type="term" value="F:sequence-specific DNA binding"/>
    <property type="evidence" value="ECO:0007669"/>
    <property type="project" value="TreeGrafter"/>
</dbReference>
<dbReference type="Pfam" id="PF00126">
    <property type="entry name" value="HTH_1"/>
    <property type="match status" value="1"/>
</dbReference>
<organism evidence="6 7">
    <name type="scientific">Oharaeibacter diazotrophicus</name>
    <dbReference type="NCBI Taxonomy" id="1920512"/>
    <lineage>
        <taxon>Bacteria</taxon>
        <taxon>Pseudomonadati</taxon>
        <taxon>Pseudomonadota</taxon>
        <taxon>Alphaproteobacteria</taxon>
        <taxon>Hyphomicrobiales</taxon>
        <taxon>Pleomorphomonadaceae</taxon>
        <taxon>Oharaeibacter</taxon>
    </lineage>
</organism>
<keyword evidence="3" id="KW-0238">DNA-binding</keyword>
<evidence type="ECO:0000259" key="5">
    <source>
        <dbReference type="PROSITE" id="PS50931"/>
    </source>
</evidence>
<evidence type="ECO:0000256" key="2">
    <source>
        <dbReference type="ARBA" id="ARBA00023015"/>
    </source>
</evidence>
<dbReference type="PRINTS" id="PR00039">
    <property type="entry name" value="HTHLYSR"/>
</dbReference>
<comment type="similarity">
    <text evidence="1">Belongs to the LysR transcriptional regulatory family.</text>
</comment>
<dbReference type="SUPFAM" id="SSF53850">
    <property type="entry name" value="Periplasmic binding protein-like II"/>
    <property type="match status" value="1"/>
</dbReference>
<dbReference type="PANTHER" id="PTHR30537">
    <property type="entry name" value="HTH-TYPE TRANSCRIPTIONAL REGULATOR"/>
    <property type="match status" value="1"/>
</dbReference>